<comment type="caution">
    <text evidence="3">The sequence shown here is derived from an EMBL/GenBank/DDBJ whole genome shotgun (WGS) entry which is preliminary data.</text>
</comment>
<accession>D1NV49</accession>
<dbReference type="GO" id="GO:0009298">
    <property type="term" value="P:GDP-mannose biosynthetic process"/>
    <property type="evidence" value="ECO:0007669"/>
    <property type="project" value="InterPro"/>
</dbReference>
<dbReference type="EMBL" id="JGYW01000002">
    <property type="protein sequence ID" value="KFI59651.1"/>
    <property type="molecule type" value="Genomic_DNA"/>
</dbReference>
<evidence type="ECO:0000259" key="2">
    <source>
        <dbReference type="Pfam" id="PF20511"/>
    </source>
</evidence>
<gene>
    <name evidence="4" type="ORF">BGLCM_0320</name>
    <name evidence="3" type="ORF">BIFGAL_03731</name>
</gene>
<reference evidence="4 6" key="2">
    <citation type="submission" date="2014-03" db="EMBL/GenBank/DDBJ databases">
        <title>Genomics of Bifidobacteria.</title>
        <authorList>
            <person name="Ventura M."/>
            <person name="Milani C."/>
            <person name="Lugli G.A."/>
        </authorList>
    </citation>
    <scope>NUCLEOTIDE SEQUENCE [LARGE SCALE GENOMIC DNA]</scope>
    <source>
        <strain evidence="4 6">LMG 11596</strain>
    </source>
</reference>
<dbReference type="PRINTS" id="PR00714">
    <property type="entry name" value="MAN6PISMRASE"/>
</dbReference>
<dbReference type="PANTHER" id="PTHR10309:SF0">
    <property type="entry name" value="MANNOSE-6-PHOSPHATE ISOMERASE"/>
    <property type="match status" value="1"/>
</dbReference>
<dbReference type="InterPro" id="IPR014710">
    <property type="entry name" value="RmlC-like_jellyroll"/>
</dbReference>
<dbReference type="Gene3D" id="1.10.441.10">
    <property type="entry name" value="Phosphomannose Isomerase, domain 2"/>
    <property type="match status" value="2"/>
</dbReference>
<keyword evidence="6" id="KW-1185">Reference proteome</keyword>
<evidence type="ECO:0000313" key="5">
    <source>
        <dbReference type="Proteomes" id="UP000003656"/>
    </source>
</evidence>
<sequence length="516" mass="55767">MYVIHPVPKRYAWGSPDRLQQLFNMSEQEGQGPVAEMWFSGHSGSASVLELPAETEHQSFLTVPDAIVGNPLGMVGRRSSDEFGPVLPYLFKIISANEPLSLQVHPVDFEARAGFNEENAKGIALTDPTRSFKDTNAKNEMVVALEPFEAVVGFAPRATALRNLTLVEHPVAVRMVAALQSDNAGHAGFDVLEPSLKKERFLQAASSSRSDKSLPQQRHLATGNPAESGGDSRGASSSSTASFFDFRDADVLMPVASAVWHLGTKRIFRAFHAAITAPAEHDAMLLDALRQARGHASNAKQRLAFDYAIRAAQAFPGDVSALALLMMNPVSLQEGESVFIPTGTPHAYIHGTGAEIMTNSDNVLRAGLTVKHKDVPHLLNCLDCKPASPIDPSDTRIGRLLTRDMVLYRPGVNEFMLIYGHVDAAHTSWPVMDSLAKRYDALIQQVGGHTRLPHLGPRIVVCTKGAVRCDTERESRVLHRGQAVFVPASDGWAAVNPVTDGSASSTGSYVIASTPF</sequence>
<dbReference type="OrthoDB" id="9792649at2"/>
<dbReference type="GO" id="GO:0005829">
    <property type="term" value="C:cytosol"/>
    <property type="evidence" value="ECO:0007669"/>
    <property type="project" value="TreeGrafter"/>
</dbReference>
<organism evidence="3 5">
    <name type="scientific">Bifidobacterium gallicum DSM 20093 = LMG 11596</name>
    <dbReference type="NCBI Taxonomy" id="561180"/>
    <lineage>
        <taxon>Bacteria</taxon>
        <taxon>Bacillati</taxon>
        <taxon>Actinomycetota</taxon>
        <taxon>Actinomycetes</taxon>
        <taxon>Bifidobacteriales</taxon>
        <taxon>Bifidobacteriaceae</taxon>
        <taxon>Bifidobacterium</taxon>
    </lineage>
</organism>
<feature type="domain" description="Phosphomannose isomerase type I catalytic" evidence="2">
    <location>
        <begin position="4"/>
        <end position="156"/>
    </location>
</feature>
<dbReference type="Proteomes" id="UP000003656">
    <property type="component" value="Unassembled WGS sequence"/>
</dbReference>
<dbReference type="eggNOG" id="COG1482">
    <property type="taxonomic scope" value="Bacteria"/>
</dbReference>
<dbReference type="InterPro" id="IPR016305">
    <property type="entry name" value="Mannose-6-P_Isomerase"/>
</dbReference>
<evidence type="ECO:0000313" key="3">
    <source>
        <dbReference type="EMBL" id="EFA22700.1"/>
    </source>
</evidence>
<feature type="compositionally biased region" description="Polar residues" evidence="1">
    <location>
        <begin position="204"/>
        <end position="216"/>
    </location>
</feature>
<dbReference type="Proteomes" id="UP000029074">
    <property type="component" value="Unassembled WGS sequence"/>
</dbReference>
<feature type="region of interest" description="Disordered" evidence="1">
    <location>
        <begin position="202"/>
        <end position="235"/>
    </location>
</feature>
<dbReference type="Pfam" id="PF20511">
    <property type="entry name" value="PMI_typeI_cat"/>
    <property type="match status" value="1"/>
</dbReference>
<dbReference type="GO" id="GO:0008270">
    <property type="term" value="F:zinc ion binding"/>
    <property type="evidence" value="ECO:0007669"/>
    <property type="project" value="InterPro"/>
</dbReference>
<reference evidence="3 5" key="1">
    <citation type="submission" date="2009-11" db="EMBL/GenBank/DDBJ databases">
        <authorList>
            <person name="Weinstock G."/>
            <person name="Sodergren E."/>
            <person name="Clifton S."/>
            <person name="Fulton L."/>
            <person name="Fulton B."/>
            <person name="Courtney L."/>
            <person name="Fronick C."/>
            <person name="Harrison M."/>
            <person name="Strong C."/>
            <person name="Farmer C."/>
            <person name="Delahaunty K."/>
            <person name="Markovic C."/>
            <person name="Hall O."/>
            <person name="Minx P."/>
            <person name="Tomlinson C."/>
            <person name="Mitreva M."/>
            <person name="Nelson J."/>
            <person name="Hou S."/>
            <person name="Wollam A."/>
            <person name="Pepin K.H."/>
            <person name="Johnson M."/>
            <person name="Bhonagiri V."/>
            <person name="Nash W.E."/>
            <person name="Warren W."/>
            <person name="Chinwalla A."/>
            <person name="Mardis E.R."/>
            <person name="Wilson R.K."/>
        </authorList>
    </citation>
    <scope>NUCLEOTIDE SEQUENCE [LARGE SCALE GENOMIC DNA]</scope>
    <source>
        <strain evidence="3 5">DSM 20093</strain>
    </source>
</reference>
<dbReference type="GO" id="GO:0004476">
    <property type="term" value="F:mannose-6-phosphate isomerase activity"/>
    <property type="evidence" value="ECO:0007669"/>
    <property type="project" value="UniProtKB-EC"/>
</dbReference>
<evidence type="ECO:0000313" key="6">
    <source>
        <dbReference type="Proteomes" id="UP000029074"/>
    </source>
</evidence>
<evidence type="ECO:0000256" key="1">
    <source>
        <dbReference type="SAM" id="MobiDB-lite"/>
    </source>
</evidence>
<dbReference type="PANTHER" id="PTHR10309">
    <property type="entry name" value="MANNOSE-6-PHOSPHATE ISOMERASE"/>
    <property type="match status" value="1"/>
</dbReference>
<dbReference type="SUPFAM" id="SSF51182">
    <property type="entry name" value="RmlC-like cupins"/>
    <property type="match status" value="1"/>
</dbReference>
<dbReference type="STRING" id="561180.BIFGAL_03731"/>
<dbReference type="Gene3D" id="2.60.120.10">
    <property type="entry name" value="Jelly Rolls"/>
    <property type="match status" value="3"/>
</dbReference>
<dbReference type="EMBL" id="ABXB03000003">
    <property type="protein sequence ID" value="EFA22700.1"/>
    <property type="molecule type" value="Genomic_DNA"/>
</dbReference>
<proteinExistence type="predicted"/>
<dbReference type="InterPro" id="IPR046457">
    <property type="entry name" value="PMI_typeI_cat"/>
</dbReference>
<dbReference type="RefSeq" id="WP_006295184.1">
    <property type="nucleotide sequence ID" value="NZ_ABXB03000003.1"/>
</dbReference>
<keyword evidence="3" id="KW-0413">Isomerase</keyword>
<dbReference type="AlphaFoldDB" id="D1NV49"/>
<protein>
    <submittedName>
        <fullName evidence="4">Mannose-6-phosphate isomerase</fullName>
        <ecNumber evidence="4">5.3.1.8</ecNumber>
    </submittedName>
    <submittedName>
        <fullName evidence="3">Phosphomannose isomerase type I</fullName>
    </submittedName>
</protein>
<dbReference type="CDD" id="cd07011">
    <property type="entry name" value="cupin_PMI_type_I_N"/>
    <property type="match status" value="1"/>
</dbReference>
<name>D1NV49_9BIFI</name>
<dbReference type="EC" id="5.3.1.8" evidence="4"/>
<evidence type="ECO:0000313" key="4">
    <source>
        <dbReference type="EMBL" id="KFI59651.1"/>
    </source>
</evidence>
<dbReference type="InterPro" id="IPR011051">
    <property type="entry name" value="RmlC_Cupin_sf"/>
</dbReference>